<sequence>MLVYPPVRDICLAYYIKIVFTAGVVDESIEAYHANKEVWVIFPESFTSPFLSYRAKVFRSVEEFFEFLKNWQTGKEKKDG</sequence>
<dbReference type="AlphaFoldDB" id="A0A2H0WP24"/>
<dbReference type="Proteomes" id="UP000230353">
    <property type="component" value="Unassembled WGS sequence"/>
</dbReference>
<protein>
    <submittedName>
        <fullName evidence="1">Uncharacterized protein</fullName>
    </submittedName>
</protein>
<organism evidence="1 2">
    <name type="scientific">Candidatus Tagabacteria bacterium CG09_land_8_20_14_0_10_41_14</name>
    <dbReference type="NCBI Taxonomy" id="1975021"/>
    <lineage>
        <taxon>Bacteria</taxon>
        <taxon>Candidatus Tagaibacteriota</taxon>
    </lineage>
</organism>
<evidence type="ECO:0000313" key="2">
    <source>
        <dbReference type="Proteomes" id="UP000230353"/>
    </source>
</evidence>
<reference evidence="2" key="1">
    <citation type="submission" date="2017-09" db="EMBL/GenBank/DDBJ databases">
        <title>Depth-based differentiation of microbial function through sediment-hosted aquifers and enrichment of novel symbionts in the deep terrestrial subsurface.</title>
        <authorList>
            <person name="Probst A.J."/>
            <person name="Ladd B."/>
            <person name="Jarett J.K."/>
            <person name="Geller-Mcgrath D.E."/>
            <person name="Sieber C.M.K."/>
            <person name="Emerson J.B."/>
            <person name="Anantharaman K."/>
            <person name="Thomas B.C."/>
            <person name="Malmstrom R."/>
            <person name="Stieglmeier M."/>
            <person name="Klingl A."/>
            <person name="Woyke T."/>
            <person name="Ryan C.M."/>
            <person name="Banfield J.F."/>
        </authorList>
    </citation>
    <scope>NUCLEOTIDE SEQUENCE [LARGE SCALE GENOMIC DNA]</scope>
</reference>
<proteinExistence type="predicted"/>
<name>A0A2H0WP24_9BACT</name>
<accession>A0A2H0WP24</accession>
<gene>
    <name evidence="1" type="ORF">COT67_00335</name>
</gene>
<comment type="caution">
    <text evidence="1">The sequence shown here is derived from an EMBL/GenBank/DDBJ whole genome shotgun (WGS) entry which is preliminary data.</text>
</comment>
<evidence type="ECO:0000313" key="1">
    <source>
        <dbReference type="EMBL" id="PIS13708.1"/>
    </source>
</evidence>
<dbReference type="EMBL" id="PEZL01000005">
    <property type="protein sequence ID" value="PIS13708.1"/>
    <property type="molecule type" value="Genomic_DNA"/>
</dbReference>